<dbReference type="Gene3D" id="2.40.160.20">
    <property type="match status" value="1"/>
</dbReference>
<dbReference type="PANTHER" id="PTHR36920:SF1">
    <property type="entry name" value="OUTER MEMBRANE PROTEIN W"/>
    <property type="match status" value="1"/>
</dbReference>
<dbReference type="PANTHER" id="PTHR36920">
    <property type="match status" value="1"/>
</dbReference>
<organism evidence="3 4">
    <name type="scientific">Humitalea rosea</name>
    <dbReference type="NCBI Taxonomy" id="990373"/>
    <lineage>
        <taxon>Bacteria</taxon>
        <taxon>Pseudomonadati</taxon>
        <taxon>Pseudomonadota</taxon>
        <taxon>Alphaproteobacteria</taxon>
        <taxon>Acetobacterales</taxon>
        <taxon>Roseomonadaceae</taxon>
        <taxon>Humitalea</taxon>
    </lineage>
</organism>
<dbReference type="AlphaFoldDB" id="A0A2W7I272"/>
<evidence type="ECO:0000313" key="4">
    <source>
        <dbReference type="Proteomes" id="UP000249688"/>
    </source>
</evidence>
<comment type="caution">
    <text evidence="3">The sequence shown here is derived from an EMBL/GenBank/DDBJ whole genome shotgun (WGS) entry which is preliminary data.</text>
</comment>
<comment type="similarity">
    <text evidence="1">Belongs to the OmpW/AlkL family.</text>
</comment>
<dbReference type="EMBL" id="QKYU01000022">
    <property type="protein sequence ID" value="PZW41031.1"/>
    <property type="molecule type" value="Genomic_DNA"/>
</dbReference>
<keyword evidence="2" id="KW-0732">Signal</keyword>
<dbReference type="Proteomes" id="UP000249688">
    <property type="component" value="Unassembled WGS sequence"/>
</dbReference>
<name>A0A2W7I272_9PROT</name>
<dbReference type="SUPFAM" id="SSF56925">
    <property type="entry name" value="OMPA-like"/>
    <property type="match status" value="1"/>
</dbReference>
<reference evidence="3 4" key="1">
    <citation type="submission" date="2018-06" db="EMBL/GenBank/DDBJ databases">
        <title>Genomic Encyclopedia of Archaeal and Bacterial Type Strains, Phase II (KMG-II): from individual species to whole genera.</title>
        <authorList>
            <person name="Goeker M."/>
        </authorList>
    </citation>
    <scope>NUCLEOTIDE SEQUENCE [LARGE SCALE GENOMIC DNA]</scope>
    <source>
        <strain evidence="3 4">DSM 24525</strain>
    </source>
</reference>
<evidence type="ECO:0000313" key="3">
    <source>
        <dbReference type="EMBL" id="PZW41031.1"/>
    </source>
</evidence>
<dbReference type="Pfam" id="PF03922">
    <property type="entry name" value="OmpW"/>
    <property type="match status" value="1"/>
</dbReference>
<dbReference type="RefSeq" id="WP_245903649.1">
    <property type="nucleotide sequence ID" value="NZ_QKYU01000022.1"/>
</dbReference>
<dbReference type="InterPro" id="IPR005618">
    <property type="entry name" value="OMPW"/>
</dbReference>
<keyword evidence="4" id="KW-1185">Reference proteome</keyword>
<feature type="signal peptide" evidence="2">
    <location>
        <begin position="1"/>
        <end position="22"/>
    </location>
</feature>
<evidence type="ECO:0000256" key="1">
    <source>
        <dbReference type="ARBA" id="ARBA00009330"/>
    </source>
</evidence>
<evidence type="ECO:0000256" key="2">
    <source>
        <dbReference type="SAM" id="SignalP"/>
    </source>
</evidence>
<protein>
    <submittedName>
        <fullName evidence="3">Outer membrane protein</fullName>
    </submittedName>
</protein>
<dbReference type="GO" id="GO:0055085">
    <property type="term" value="P:transmembrane transport"/>
    <property type="evidence" value="ECO:0007669"/>
    <property type="project" value="TreeGrafter"/>
</dbReference>
<accession>A0A2W7I272</accession>
<dbReference type="InterPro" id="IPR011250">
    <property type="entry name" value="OMP/PagP_B-barrel"/>
</dbReference>
<dbReference type="GO" id="GO:0019867">
    <property type="term" value="C:outer membrane"/>
    <property type="evidence" value="ECO:0007669"/>
    <property type="project" value="InterPro"/>
</dbReference>
<gene>
    <name evidence="3" type="ORF">C8P66_12218</name>
</gene>
<sequence length="218" mass="23417">MRNKIVLAGAAALSLLALPAMAEDTAPRGHQTGDFMIGASVIGLLPMNGGHVSMIDGTPNVSDSVTGQLDFTYFVRNDISLNLIAATTRHDVEVRGSALGTVDLGRVWALPPTLTLQYHPMPQSRYSPYVGVGVTYTVFYGEGGGRTAPVTKVDVENAFGAALNAGLDIEFAPNWLLNFDVKKFYLRPDVAVETSVGRINATTNLDPWVVGMGVRYRF</sequence>
<feature type="chain" id="PRO_5016044332" evidence="2">
    <location>
        <begin position="23"/>
        <end position="218"/>
    </location>
</feature>
<proteinExistence type="inferred from homology"/>